<evidence type="ECO:0000313" key="2">
    <source>
        <dbReference type="Proteomes" id="UP000579647"/>
    </source>
</evidence>
<organism evidence="1 2">
    <name type="scientific">Nocardiopsis metallicus</name>
    <dbReference type="NCBI Taxonomy" id="179819"/>
    <lineage>
        <taxon>Bacteria</taxon>
        <taxon>Bacillati</taxon>
        <taxon>Actinomycetota</taxon>
        <taxon>Actinomycetes</taxon>
        <taxon>Streptosporangiales</taxon>
        <taxon>Nocardiopsidaceae</taxon>
        <taxon>Nocardiopsis</taxon>
    </lineage>
</organism>
<accession>A0A840VYR2</accession>
<proteinExistence type="predicted"/>
<name>A0A840VYR2_9ACTN</name>
<gene>
    <name evidence="1" type="ORF">HNR07_000089</name>
</gene>
<keyword evidence="2" id="KW-1185">Reference proteome</keyword>
<protein>
    <submittedName>
        <fullName evidence="1">Uncharacterized protein</fullName>
    </submittedName>
</protein>
<dbReference type="AlphaFoldDB" id="A0A840VYR2"/>
<comment type="caution">
    <text evidence="1">The sequence shown here is derived from an EMBL/GenBank/DDBJ whole genome shotgun (WGS) entry which is preliminary data.</text>
</comment>
<reference evidence="1 2" key="1">
    <citation type="submission" date="2020-08" db="EMBL/GenBank/DDBJ databases">
        <title>Sequencing the genomes of 1000 actinobacteria strains.</title>
        <authorList>
            <person name="Klenk H.-P."/>
        </authorList>
    </citation>
    <scope>NUCLEOTIDE SEQUENCE [LARGE SCALE GENOMIC DNA]</scope>
    <source>
        <strain evidence="1 2">DSM 44598</strain>
    </source>
</reference>
<dbReference type="RefSeq" id="WP_184360400.1">
    <property type="nucleotide sequence ID" value="NZ_BAAAKM010000013.1"/>
</dbReference>
<dbReference type="Proteomes" id="UP000579647">
    <property type="component" value="Unassembled WGS sequence"/>
</dbReference>
<dbReference type="EMBL" id="JACHDO010000001">
    <property type="protein sequence ID" value="MBB5488952.1"/>
    <property type="molecule type" value="Genomic_DNA"/>
</dbReference>
<sequence>MQVRIQALEAFAQRLFDVERAWSERRDRARLREREAGEREFLVRRALWVGQQIDDRESEGTVR</sequence>
<evidence type="ECO:0000313" key="1">
    <source>
        <dbReference type="EMBL" id="MBB5488952.1"/>
    </source>
</evidence>